<organism evidence="1 2">
    <name type="scientific">Actinoplanes sichuanensis</name>
    <dbReference type="NCBI Taxonomy" id="512349"/>
    <lineage>
        <taxon>Bacteria</taxon>
        <taxon>Bacillati</taxon>
        <taxon>Actinomycetota</taxon>
        <taxon>Actinomycetes</taxon>
        <taxon>Micromonosporales</taxon>
        <taxon>Micromonosporaceae</taxon>
        <taxon>Actinoplanes</taxon>
    </lineage>
</organism>
<dbReference type="EMBL" id="JBHTMK010000015">
    <property type="protein sequence ID" value="MFD1366061.1"/>
    <property type="molecule type" value="Genomic_DNA"/>
</dbReference>
<keyword evidence="2" id="KW-1185">Reference proteome</keyword>
<evidence type="ECO:0000313" key="2">
    <source>
        <dbReference type="Proteomes" id="UP001597183"/>
    </source>
</evidence>
<protein>
    <recommendedName>
        <fullName evidence="3">Cyclic nucleotide-binding domain-containing protein</fullName>
    </recommendedName>
</protein>
<dbReference type="Gene3D" id="2.60.120.10">
    <property type="entry name" value="Jelly Rolls"/>
    <property type="match status" value="1"/>
</dbReference>
<comment type="caution">
    <text evidence="1">The sequence shown here is derived from an EMBL/GenBank/DDBJ whole genome shotgun (WGS) entry which is preliminary data.</text>
</comment>
<dbReference type="RefSeq" id="WP_317794810.1">
    <property type="nucleotide sequence ID" value="NZ_AP028461.1"/>
</dbReference>
<dbReference type="InterPro" id="IPR018490">
    <property type="entry name" value="cNMP-bd_dom_sf"/>
</dbReference>
<name>A0ABW4A5M9_9ACTN</name>
<dbReference type="Proteomes" id="UP001597183">
    <property type="component" value="Unassembled WGS sequence"/>
</dbReference>
<evidence type="ECO:0000313" key="1">
    <source>
        <dbReference type="EMBL" id="MFD1366061.1"/>
    </source>
</evidence>
<dbReference type="InterPro" id="IPR014710">
    <property type="entry name" value="RmlC-like_jellyroll"/>
</dbReference>
<reference evidence="2" key="1">
    <citation type="journal article" date="2019" name="Int. J. Syst. Evol. Microbiol.">
        <title>The Global Catalogue of Microorganisms (GCM) 10K type strain sequencing project: providing services to taxonomists for standard genome sequencing and annotation.</title>
        <authorList>
            <consortium name="The Broad Institute Genomics Platform"/>
            <consortium name="The Broad Institute Genome Sequencing Center for Infectious Disease"/>
            <person name="Wu L."/>
            <person name="Ma J."/>
        </authorList>
    </citation>
    <scope>NUCLEOTIDE SEQUENCE [LARGE SCALE GENOMIC DNA]</scope>
    <source>
        <strain evidence="2">CCM 7526</strain>
    </source>
</reference>
<gene>
    <name evidence="1" type="ORF">ACFQ5G_11975</name>
</gene>
<evidence type="ECO:0008006" key="3">
    <source>
        <dbReference type="Google" id="ProtNLM"/>
    </source>
</evidence>
<sequence>MRDLTTFDMLALHPLFADLPTAWLRRLTAHGRPVEYERGFRLFGADAPVERMWLLLSGSVLLDLPVPGRGDVPVDRCEGFVGWAALARARRWDFGGVAGEDLYAVEFRATGLRDQLADDPDLRGEFYARLITVADDGLRSLRLRVAGLTIPPPDRLTFP</sequence>
<accession>A0ABW4A5M9</accession>
<dbReference type="SUPFAM" id="SSF51206">
    <property type="entry name" value="cAMP-binding domain-like"/>
    <property type="match status" value="1"/>
</dbReference>
<proteinExistence type="predicted"/>